<name>A0A0E9Q1B9_ANGAN</name>
<organism evidence="1">
    <name type="scientific">Anguilla anguilla</name>
    <name type="common">European freshwater eel</name>
    <name type="synonym">Muraena anguilla</name>
    <dbReference type="NCBI Taxonomy" id="7936"/>
    <lineage>
        <taxon>Eukaryota</taxon>
        <taxon>Metazoa</taxon>
        <taxon>Chordata</taxon>
        <taxon>Craniata</taxon>
        <taxon>Vertebrata</taxon>
        <taxon>Euteleostomi</taxon>
        <taxon>Actinopterygii</taxon>
        <taxon>Neopterygii</taxon>
        <taxon>Teleostei</taxon>
        <taxon>Anguilliformes</taxon>
        <taxon>Anguillidae</taxon>
        <taxon>Anguilla</taxon>
    </lineage>
</organism>
<dbReference type="EMBL" id="GBXM01098442">
    <property type="protein sequence ID" value="JAH10135.1"/>
    <property type="molecule type" value="Transcribed_RNA"/>
</dbReference>
<sequence>MFKGAATSEHTALCSLTRTMSYYLDVLIKLCVFLDKTAS</sequence>
<accession>A0A0E9Q1B9</accession>
<dbReference type="AlphaFoldDB" id="A0A0E9Q1B9"/>
<reference evidence="1" key="1">
    <citation type="submission" date="2014-11" db="EMBL/GenBank/DDBJ databases">
        <authorList>
            <person name="Amaro Gonzalez C."/>
        </authorList>
    </citation>
    <scope>NUCLEOTIDE SEQUENCE</scope>
</reference>
<proteinExistence type="predicted"/>
<protein>
    <submittedName>
        <fullName evidence="1">Uncharacterized protein</fullName>
    </submittedName>
</protein>
<evidence type="ECO:0000313" key="1">
    <source>
        <dbReference type="EMBL" id="JAH10135.1"/>
    </source>
</evidence>
<reference evidence="1" key="2">
    <citation type="journal article" date="2015" name="Fish Shellfish Immunol.">
        <title>Early steps in the European eel (Anguilla anguilla)-Vibrio vulnificus interaction in the gills: Role of the RtxA13 toxin.</title>
        <authorList>
            <person name="Callol A."/>
            <person name="Pajuelo D."/>
            <person name="Ebbesson L."/>
            <person name="Teles M."/>
            <person name="MacKenzie S."/>
            <person name="Amaro C."/>
        </authorList>
    </citation>
    <scope>NUCLEOTIDE SEQUENCE</scope>
</reference>